<reference evidence="4 5" key="1">
    <citation type="journal article" date="2019" name="Int. J. Syst. Evol. Microbiol.">
        <title>The Global Catalogue of Microorganisms (GCM) 10K type strain sequencing project: providing services to taxonomists for standard genome sequencing and annotation.</title>
        <authorList>
            <consortium name="The Broad Institute Genomics Platform"/>
            <consortium name="The Broad Institute Genome Sequencing Center for Infectious Disease"/>
            <person name="Wu L."/>
            <person name="Ma J."/>
        </authorList>
    </citation>
    <scope>NUCLEOTIDE SEQUENCE [LARGE SCALE GENOMIC DNA]</scope>
    <source>
        <strain evidence="4 5">JCM 16227</strain>
    </source>
</reference>
<proteinExistence type="predicted"/>
<comment type="caution">
    <text evidence="4">The sequence shown here is derived from an EMBL/GenBank/DDBJ whole genome shotgun (WGS) entry which is preliminary data.</text>
</comment>
<evidence type="ECO:0000259" key="3">
    <source>
        <dbReference type="Pfam" id="PF14230"/>
    </source>
</evidence>
<keyword evidence="2" id="KW-1133">Transmembrane helix</keyword>
<gene>
    <name evidence="4" type="ORF">GCM10009855_29470</name>
</gene>
<feature type="transmembrane region" description="Helical" evidence="2">
    <location>
        <begin position="161"/>
        <end position="186"/>
    </location>
</feature>
<keyword evidence="2" id="KW-0472">Membrane</keyword>
<evidence type="ECO:0000313" key="5">
    <source>
        <dbReference type="Proteomes" id="UP001501170"/>
    </source>
</evidence>
<evidence type="ECO:0000256" key="2">
    <source>
        <dbReference type="SAM" id="Phobius"/>
    </source>
</evidence>
<evidence type="ECO:0000313" key="4">
    <source>
        <dbReference type="EMBL" id="GAA2387457.1"/>
    </source>
</evidence>
<dbReference type="Proteomes" id="UP001501170">
    <property type="component" value="Unassembled WGS sequence"/>
</dbReference>
<keyword evidence="2" id="KW-0812">Transmembrane</keyword>
<evidence type="ECO:0000256" key="1">
    <source>
        <dbReference type="SAM" id="MobiDB-lite"/>
    </source>
</evidence>
<feature type="compositionally biased region" description="Low complexity" evidence="1">
    <location>
        <begin position="29"/>
        <end position="86"/>
    </location>
</feature>
<dbReference type="EMBL" id="BAAARB010000017">
    <property type="protein sequence ID" value="GAA2387457.1"/>
    <property type="molecule type" value="Genomic_DNA"/>
</dbReference>
<dbReference type="Pfam" id="PF14230">
    <property type="entry name" value="DUF4333"/>
    <property type="match status" value="1"/>
</dbReference>
<sequence>MTNGNEPTAPGQPGDEETTVVRRPDAAGQQQSPWQRDQQSFAGPTEQIGQPQPGQPQPGHGQPGQEQAGQTQTGWQPGQYGAPSGAPQGGPAYGQQPYARQGYQQQYGQPQYGQSQYGQPQPYAQAPFGQQQPPAPPLGGDPTLNPYAPAQPAPKKATGKLIGVIVGVLVLIAAVVALTAFVWPGWVTKTFNQSAVQDGVMKVLTAKNQDDGYGLSDVKDVQCPSGQEVKAGTVFTCSVKVKGENKHVTVTVKDDKGTYEVSRPTN</sequence>
<dbReference type="InterPro" id="IPR025637">
    <property type="entry name" value="DUF4333"/>
</dbReference>
<keyword evidence="5" id="KW-1185">Reference proteome</keyword>
<organism evidence="4 5">
    <name type="scientific">Gordonia cholesterolivorans</name>
    <dbReference type="NCBI Taxonomy" id="559625"/>
    <lineage>
        <taxon>Bacteria</taxon>
        <taxon>Bacillati</taxon>
        <taxon>Actinomycetota</taxon>
        <taxon>Actinomycetes</taxon>
        <taxon>Mycobacteriales</taxon>
        <taxon>Gordoniaceae</taxon>
        <taxon>Gordonia</taxon>
    </lineage>
</organism>
<feature type="domain" description="DUF4333" evidence="3">
    <location>
        <begin position="176"/>
        <end position="257"/>
    </location>
</feature>
<feature type="region of interest" description="Disordered" evidence="1">
    <location>
        <begin position="1"/>
        <end position="153"/>
    </location>
</feature>
<feature type="compositionally biased region" description="Low complexity" evidence="1">
    <location>
        <begin position="93"/>
        <end position="132"/>
    </location>
</feature>
<dbReference type="RefSeq" id="WP_346076986.1">
    <property type="nucleotide sequence ID" value="NZ_BAAARB010000017.1"/>
</dbReference>
<accession>A0ABN3HUC9</accession>
<protein>
    <recommendedName>
        <fullName evidence="3">DUF4333 domain-containing protein</fullName>
    </recommendedName>
</protein>
<name>A0ABN3HUC9_9ACTN</name>